<dbReference type="AlphaFoldDB" id="D1CHY1"/>
<dbReference type="Gene3D" id="3.40.1190.20">
    <property type="match status" value="1"/>
</dbReference>
<dbReference type="eggNOG" id="COG1105">
    <property type="taxonomic scope" value="Bacteria"/>
</dbReference>
<dbReference type="PANTHER" id="PTHR46566:SF2">
    <property type="entry name" value="ATP-DEPENDENT 6-PHOSPHOFRUCTOKINASE ISOZYME 2"/>
    <property type="match status" value="1"/>
</dbReference>
<dbReference type="EC" id="2.7.1.56" evidence="8"/>
<dbReference type="InterPro" id="IPR017583">
    <property type="entry name" value="Tagatose/fructose_Pkinase"/>
</dbReference>
<name>D1CHY1_THET1</name>
<keyword evidence="2 6" id="KW-0808">Transferase</keyword>
<dbReference type="STRING" id="525904.Tter_2458"/>
<accession>D1CHY1</accession>
<evidence type="ECO:0000256" key="5">
    <source>
        <dbReference type="ARBA" id="ARBA00022840"/>
    </source>
</evidence>
<dbReference type="Proteomes" id="UP000000323">
    <property type="component" value="Chromosome 2"/>
</dbReference>
<evidence type="ECO:0000313" key="8">
    <source>
        <dbReference type="EMBL" id="ACZ43352.1"/>
    </source>
</evidence>
<dbReference type="InterPro" id="IPR029056">
    <property type="entry name" value="Ribokinase-like"/>
</dbReference>
<dbReference type="GO" id="GO:0008662">
    <property type="term" value="F:1-phosphofructokinase activity"/>
    <property type="evidence" value="ECO:0007669"/>
    <property type="project" value="UniProtKB-EC"/>
</dbReference>
<keyword evidence="3" id="KW-0547">Nucleotide-binding</keyword>
<dbReference type="InterPro" id="IPR011611">
    <property type="entry name" value="PfkB_dom"/>
</dbReference>
<dbReference type="RefSeq" id="WP_012876383.1">
    <property type="nucleotide sequence ID" value="NC_013526.1"/>
</dbReference>
<evidence type="ECO:0000256" key="4">
    <source>
        <dbReference type="ARBA" id="ARBA00022777"/>
    </source>
</evidence>
<dbReference type="PANTHER" id="PTHR46566">
    <property type="entry name" value="1-PHOSPHOFRUCTOKINASE-RELATED"/>
    <property type="match status" value="1"/>
</dbReference>
<evidence type="ECO:0000313" key="9">
    <source>
        <dbReference type="Proteomes" id="UP000000323"/>
    </source>
</evidence>
<organism evidence="8 9">
    <name type="scientific">Thermobaculum terrenum (strain ATCC BAA-798 / CCMEE 7001 / YNP1)</name>
    <dbReference type="NCBI Taxonomy" id="525904"/>
    <lineage>
        <taxon>Bacteria</taxon>
        <taxon>Bacillati</taxon>
        <taxon>Chloroflexota</taxon>
        <taxon>Chloroflexia</taxon>
        <taxon>Candidatus Thermobaculales</taxon>
        <taxon>Candidatus Thermobaculaceae</taxon>
        <taxon>Thermobaculum</taxon>
    </lineage>
</organism>
<dbReference type="SUPFAM" id="SSF53613">
    <property type="entry name" value="Ribokinase-like"/>
    <property type="match status" value="1"/>
</dbReference>
<proteinExistence type="inferred from homology"/>
<keyword evidence="4 8" id="KW-0418">Kinase</keyword>
<keyword evidence="9" id="KW-1185">Reference proteome</keyword>
<dbReference type="Pfam" id="PF00294">
    <property type="entry name" value="PfkB"/>
    <property type="match status" value="1"/>
</dbReference>
<dbReference type="GO" id="GO:0005829">
    <property type="term" value="C:cytosol"/>
    <property type="evidence" value="ECO:0007669"/>
    <property type="project" value="TreeGrafter"/>
</dbReference>
<evidence type="ECO:0000256" key="6">
    <source>
        <dbReference type="PIRNR" id="PIRNR000535"/>
    </source>
</evidence>
<gene>
    <name evidence="8" type="ordered locus">Tter_2458</name>
</gene>
<feature type="domain" description="Carbohydrate kinase PfkB" evidence="7">
    <location>
        <begin position="31"/>
        <end position="299"/>
    </location>
</feature>
<dbReference type="PIRSF" id="PIRSF000535">
    <property type="entry name" value="1PFK/6PFK/LacC"/>
    <property type="match status" value="1"/>
</dbReference>
<reference evidence="9" key="1">
    <citation type="journal article" date="2010" name="Stand. Genomic Sci.">
        <title>Complete genome sequence of 'Thermobaculum terrenum' type strain (YNP1).</title>
        <authorList>
            <person name="Kiss H."/>
            <person name="Cleland D."/>
            <person name="Lapidus A."/>
            <person name="Lucas S."/>
            <person name="Glavina Del Rio T."/>
            <person name="Nolan M."/>
            <person name="Tice H."/>
            <person name="Han C."/>
            <person name="Goodwin L."/>
            <person name="Pitluck S."/>
            <person name="Liolios K."/>
            <person name="Ivanova N."/>
            <person name="Mavromatis K."/>
            <person name="Ovchinnikova G."/>
            <person name="Pati A."/>
            <person name="Chen A."/>
            <person name="Palaniappan K."/>
            <person name="Land M."/>
            <person name="Hauser L."/>
            <person name="Chang Y."/>
            <person name="Jeffries C."/>
            <person name="Lu M."/>
            <person name="Brettin T."/>
            <person name="Detter J."/>
            <person name="Goker M."/>
            <person name="Tindall B."/>
            <person name="Beck B."/>
            <person name="McDermott T."/>
            <person name="Woyke T."/>
            <person name="Bristow J."/>
            <person name="Eisen J."/>
            <person name="Markowitz V."/>
            <person name="Hugenholtz P."/>
            <person name="Kyrpides N."/>
            <person name="Klenk H."/>
            <person name="Cheng J."/>
        </authorList>
    </citation>
    <scope>NUCLEOTIDE SEQUENCE [LARGE SCALE GENOMIC DNA]</scope>
    <source>
        <strain evidence="9">ATCC BAA-798 / YNP1</strain>
    </source>
</reference>
<comment type="similarity">
    <text evidence="1">Belongs to the carbohydrate kinase PfkB family.</text>
</comment>
<sequence length="323" mass="34119">MILTVSPNTSTDRVYVVSGFRPGATMRSHLSFDQAGGSGAHVSGVVGQLGGESRALVVLGGGNGLRWRAAAARQGIDYRAVEIDVENRSSVVVVDRQLGLVAEIVDGGPRLGGREHEALLELLRRELPAASLLVLSGSLPAGMPQDLYFSAIEVARGHGVRVIIDAHSEPMEAALGARPWMVKVNLEEFGGLMGGYPRDMAERVGAAQEFAARHGIEVLLLSMAQEGAVLAYGGHAWHLPVPPVPSHLPGSEGINPVGCGDAMVGAFAWAYERTGDVLEAARWGVAAAHVNLAKYEVPSCPLPEVEAVLSFVETRMVAQEEKV</sequence>
<protein>
    <submittedName>
        <fullName evidence="8">1-phosphofructokinase</fullName>
        <ecNumber evidence="8">2.7.1.56</ecNumber>
    </submittedName>
</protein>
<evidence type="ECO:0000256" key="2">
    <source>
        <dbReference type="ARBA" id="ARBA00022679"/>
    </source>
</evidence>
<dbReference type="HOGENOM" id="CLU_050013_0_2_0"/>
<dbReference type="EMBL" id="CP001826">
    <property type="protein sequence ID" value="ACZ43352.1"/>
    <property type="molecule type" value="Genomic_DNA"/>
</dbReference>
<keyword evidence="5" id="KW-0067">ATP-binding</keyword>
<evidence type="ECO:0000259" key="7">
    <source>
        <dbReference type="Pfam" id="PF00294"/>
    </source>
</evidence>
<evidence type="ECO:0000256" key="1">
    <source>
        <dbReference type="ARBA" id="ARBA00010688"/>
    </source>
</evidence>
<dbReference type="KEGG" id="ttr:Tter_2458"/>
<evidence type="ECO:0000256" key="3">
    <source>
        <dbReference type="ARBA" id="ARBA00022741"/>
    </source>
</evidence>
<dbReference type="GO" id="GO:0005524">
    <property type="term" value="F:ATP binding"/>
    <property type="evidence" value="ECO:0007669"/>
    <property type="project" value="UniProtKB-KW"/>
</dbReference>